<reference evidence="3 4" key="2">
    <citation type="journal article" date="2007" name="PLoS Biol.">
        <title>Principles of genome evolution in the Drosophila melanogaster species group.</title>
        <authorList>
            <person name="Ranz J.M."/>
            <person name="Maurin D."/>
            <person name="Chan Y.S."/>
            <person name="von Grotthuss M."/>
            <person name="Hillier L.W."/>
            <person name="Roote J."/>
            <person name="Ashburner M."/>
            <person name="Bergman C.M."/>
        </authorList>
    </citation>
    <scope>NUCLEOTIDE SEQUENCE [LARGE SCALE GENOMIC DNA]</scope>
    <source>
        <strain evidence="4">Tai18E2 / Tucson 14021-0261.01</strain>
    </source>
</reference>
<dbReference type="SMR" id="A0A0R1DQE8"/>
<dbReference type="Proteomes" id="UP000002282">
    <property type="component" value="Chromosome 2L"/>
</dbReference>
<dbReference type="PROSITE" id="PS50041">
    <property type="entry name" value="C_TYPE_LECTIN_2"/>
    <property type="match status" value="1"/>
</dbReference>
<dbReference type="OrthoDB" id="7773875at2759"/>
<dbReference type="InterPro" id="IPR016186">
    <property type="entry name" value="C-type_lectin-like/link_sf"/>
</dbReference>
<organism evidence="3 4">
    <name type="scientific">Drosophila yakuba</name>
    <name type="common">Fruit fly</name>
    <dbReference type="NCBI Taxonomy" id="7245"/>
    <lineage>
        <taxon>Eukaryota</taxon>
        <taxon>Metazoa</taxon>
        <taxon>Ecdysozoa</taxon>
        <taxon>Arthropoda</taxon>
        <taxon>Hexapoda</taxon>
        <taxon>Insecta</taxon>
        <taxon>Pterygota</taxon>
        <taxon>Neoptera</taxon>
        <taxon>Endopterygota</taxon>
        <taxon>Diptera</taxon>
        <taxon>Brachycera</taxon>
        <taxon>Muscomorpha</taxon>
        <taxon>Ephydroidea</taxon>
        <taxon>Drosophilidae</taxon>
        <taxon>Drosophila</taxon>
        <taxon>Sophophora</taxon>
    </lineage>
</organism>
<proteinExistence type="predicted"/>
<gene>
    <name evidence="3" type="primary">Dyak\GE27308</name>
    <name evidence="3" type="synonym">GE27308</name>
    <name evidence="3" type="ORF">Dyak_GE27308</name>
</gene>
<dbReference type="EMBL" id="CM000157">
    <property type="protein sequence ID" value="KRJ97280.1"/>
    <property type="molecule type" value="Genomic_DNA"/>
</dbReference>
<keyword evidence="1" id="KW-0732">Signal</keyword>
<evidence type="ECO:0000313" key="4">
    <source>
        <dbReference type="Proteomes" id="UP000002282"/>
    </source>
</evidence>
<name>A0A0R1DQE8_DROYA</name>
<dbReference type="CDD" id="cd00037">
    <property type="entry name" value="CLECT"/>
    <property type="match status" value="1"/>
</dbReference>
<feature type="domain" description="C-type lectin" evidence="2">
    <location>
        <begin position="43"/>
        <end position="161"/>
    </location>
</feature>
<protein>
    <recommendedName>
        <fullName evidence="2">C-type lectin domain-containing protein</fullName>
    </recommendedName>
</protein>
<dbReference type="Gene3D" id="3.10.100.10">
    <property type="entry name" value="Mannose-Binding Protein A, subunit A"/>
    <property type="match status" value="1"/>
</dbReference>
<evidence type="ECO:0000313" key="3">
    <source>
        <dbReference type="EMBL" id="KRJ97280.1"/>
    </source>
</evidence>
<feature type="signal peptide" evidence="1">
    <location>
        <begin position="1"/>
        <end position="25"/>
    </location>
</feature>
<dbReference type="Pfam" id="PF00059">
    <property type="entry name" value="Lectin_C"/>
    <property type="match status" value="1"/>
</dbReference>
<dbReference type="KEGG" id="dya:Dyak_GE27308"/>
<dbReference type="InterPro" id="IPR016187">
    <property type="entry name" value="CTDL_fold"/>
</dbReference>
<reference evidence="3 4" key="1">
    <citation type="journal article" date="2007" name="Nature">
        <title>Evolution of genes and genomes on the Drosophila phylogeny.</title>
        <authorList>
            <consortium name="Drosophila 12 Genomes Consortium"/>
            <person name="Clark A.G."/>
            <person name="Eisen M.B."/>
            <person name="Smith D.R."/>
            <person name="Bergman C.M."/>
            <person name="Oliver B."/>
            <person name="Markow T.A."/>
            <person name="Kaufman T.C."/>
            <person name="Kellis M."/>
            <person name="Gelbart W."/>
            <person name="Iyer V.N."/>
            <person name="Pollard D.A."/>
            <person name="Sackton T.B."/>
            <person name="Larracuente A.M."/>
            <person name="Singh N.D."/>
            <person name="Abad J.P."/>
            <person name="Abt D.N."/>
            <person name="Adryan B."/>
            <person name="Aguade M."/>
            <person name="Akashi H."/>
            <person name="Anderson W.W."/>
            <person name="Aquadro C.F."/>
            <person name="Ardell D.H."/>
            <person name="Arguello R."/>
            <person name="Artieri C.G."/>
            <person name="Barbash D.A."/>
            <person name="Barker D."/>
            <person name="Barsanti P."/>
            <person name="Batterham P."/>
            <person name="Batzoglou S."/>
            <person name="Begun D."/>
            <person name="Bhutkar A."/>
            <person name="Blanco E."/>
            <person name="Bosak S.A."/>
            <person name="Bradley R.K."/>
            <person name="Brand A.D."/>
            <person name="Brent M.R."/>
            <person name="Brooks A.N."/>
            <person name="Brown R.H."/>
            <person name="Butlin R.K."/>
            <person name="Caggese C."/>
            <person name="Calvi B.R."/>
            <person name="Bernardo de Carvalho A."/>
            <person name="Caspi A."/>
            <person name="Castrezana S."/>
            <person name="Celniker S.E."/>
            <person name="Chang J.L."/>
            <person name="Chapple C."/>
            <person name="Chatterji S."/>
            <person name="Chinwalla A."/>
            <person name="Civetta A."/>
            <person name="Clifton S.W."/>
            <person name="Comeron J.M."/>
            <person name="Costello J.C."/>
            <person name="Coyne J.A."/>
            <person name="Daub J."/>
            <person name="David R.G."/>
            <person name="Delcher A.L."/>
            <person name="Delehaunty K."/>
            <person name="Do C.B."/>
            <person name="Ebling H."/>
            <person name="Edwards K."/>
            <person name="Eickbush T."/>
            <person name="Evans J.D."/>
            <person name="Filipski A."/>
            <person name="Findeiss S."/>
            <person name="Freyhult E."/>
            <person name="Fulton L."/>
            <person name="Fulton R."/>
            <person name="Garcia A.C."/>
            <person name="Gardiner A."/>
            <person name="Garfield D.A."/>
            <person name="Garvin B.E."/>
            <person name="Gibson G."/>
            <person name="Gilbert D."/>
            <person name="Gnerre S."/>
            <person name="Godfrey J."/>
            <person name="Good R."/>
            <person name="Gotea V."/>
            <person name="Gravely B."/>
            <person name="Greenberg A.J."/>
            <person name="Griffiths-Jones S."/>
            <person name="Gross S."/>
            <person name="Guigo R."/>
            <person name="Gustafson E.A."/>
            <person name="Haerty W."/>
            <person name="Hahn M.W."/>
            <person name="Halligan D.L."/>
            <person name="Halpern A.L."/>
            <person name="Halter G.M."/>
            <person name="Han M.V."/>
            <person name="Heger A."/>
            <person name="Hillier L."/>
            <person name="Hinrichs A.S."/>
            <person name="Holmes I."/>
            <person name="Hoskins R.A."/>
            <person name="Hubisz M.J."/>
            <person name="Hultmark D."/>
            <person name="Huntley M.A."/>
            <person name="Jaffe D.B."/>
            <person name="Jagadeeshan S."/>
            <person name="Jeck W.R."/>
            <person name="Johnson J."/>
            <person name="Jones C.D."/>
            <person name="Jordan W.C."/>
            <person name="Karpen G.H."/>
            <person name="Kataoka E."/>
            <person name="Keightley P.D."/>
            <person name="Kheradpour P."/>
            <person name="Kirkness E.F."/>
            <person name="Koerich L.B."/>
            <person name="Kristiansen K."/>
            <person name="Kudrna D."/>
            <person name="Kulathinal R.J."/>
            <person name="Kumar S."/>
            <person name="Kwok R."/>
            <person name="Lander E."/>
            <person name="Langley C.H."/>
            <person name="Lapoint R."/>
            <person name="Lazzaro B.P."/>
            <person name="Lee S.J."/>
            <person name="Levesque L."/>
            <person name="Li R."/>
            <person name="Lin C.F."/>
            <person name="Lin M.F."/>
            <person name="Lindblad-Toh K."/>
            <person name="Llopart A."/>
            <person name="Long M."/>
            <person name="Low L."/>
            <person name="Lozovsky E."/>
            <person name="Lu J."/>
            <person name="Luo M."/>
            <person name="Machado C.A."/>
            <person name="Makalowski W."/>
            <person name="Marzo M."/>
            <person name="Matsuda M."/>
            <person name="Matzkin L."/>
            <person name="McAllister B."/>
            <person name="McBride C.S."/>
            <person name="McKernan B."/>
            <person name="McKernan K."/>
            <person name="Mendez-Lago M."/>
            <person name="Minx P."/>
            <person name="Mollenhauer M.U."/>
            <person name="Montooth K."/>
            <person name="Mount S.M."/>
            <person name="Mu X."/>
            <person name="Myers E."/>
            <person name="Negre B."/>
            <person name="Newfeld S."/>
            <person name="Nielsen R."/>
            <person name="Noor M.A."/>
            <person name="O'Grady P."/>
            <person name="Pachter L."/>
            <person name="Papaceit M."/>
            <person name="Parisi M.J."/>
            <person name="Parisi M."/>
            <person name="Parts L."/>
            <person name="Pedersen J.S."/>
            <person name="Pesole G."/>
            <person name="Phillippy A.M."/>
            <person name="Ponting C.P."/>
            <person name="Pop M."/>
            <person name="Porcelli D."/>
            <person name="Powell J.R."/>
            <person name="Prohaska S."/>
            <person name="Pruitt K."/>
            <person name="Puig M."/>
            <person name="Quesneville H."/>
            <person name="Ram K.R."/>
            <person name="Rand D."/>
            <person name="Rasmussen M.D."/>
            <person name="Reed L.K."/>
            <person name="Reenan R."/>
            <person name="Reily A."/>
            <person name="Remington K.A."/>
            <person name="Rieger T.T."/>
            <person name="Ritchie M.G."/>
            <person name="Robin C."/>
            <person name="Rogers Y.H."/>
            <person name="Rohde C."/>
            <person name="Rozas J."/>
            <person name="Rubenfield M.J."/>
            <person name="Ruiz A."/>
            <person name="Russo S."/>
            <person name="Salzberg S.L."/>
            <person name="Sanchez-Gracia A."/>
            <person name="Saranga D.J."/>
            <person name="Sato H."/>
            <person name="Schaeffer S.W."/>
            <person name="Schatz M.C."/>
            <person name="Schlenke T."/>
            <person name="Schwartz R."/>
            <person name="Segarra C."/>
            <person name="Singh R.S."/>
            <person name="Sirot L."/>
            <person name="Sirota M."/>
            <person name="Sisneros N.B."/>
            <person name="Smith C.D."/>
            <person name="Smith T.F."/>
            <person name="Spieth J."/>
            <person name="Stage D.E."/>
            <person name="Stark A."/>
            <person name="Stephan W."/>
            <person name="Strausberg R.L."/>
            <person name="Strempel S."/>
            <person name="Sturgill D."/>
            <person name="Sutton G."/>
            <person name="Sutton G.G."/>
            <person name="Tao W."/>
            <person name="Teichmann S."/>
            <person name="Tobari Y.N."/>
            <person name="Tomimura Y."/>
            <person name="Tsolas J.M."/>
            <person name="Valente V.L."/>
            <person name="Venter E."/>
            <person name="Venter J.C."/>
            <person name="Vicario S."/>
            <person name="Vieira F.G."/>
            <person name="Vilella A.J."/>
            <person name="Villasante A."/>
            <person name="Walenz B."/>
            <person name="Wang J."/>
            <person name="Wasserman M."/>
            <person name="Watts T."/>
            <person name="Wilson D."/>
            <person name="Wilson R.K."/>
            <person name="Wing R.A."/>
            <person name="Wolfner M.F."/>
            <person name="Wong A."/>
            <person name="Wong G.K."/>
            <person name="Wu C.I."/>
            <person name="Wu G."/>
            <person name="Yamamoto D."/>
            <person name="Yang H.P."/>
            <person name="Yang S.P."/>
            <person name="Yorke J.A."/>
            <person name="Yoshida K."/>
            <person name="Zdobnov E."/>
            <person name="Zhang P."/>
            <person name="Zhang Y."/>
            <person name="Zimin A.V."/>
            <person name="Baldwin J."/>
            <person name="Abdouelleil A."/>
            <person name="Abdulkadir J."/>
            <person name="Abebe A."/>
            <person name="Abera B."/>
            <person name="Abreu J."/>
            <person name="Acer S.C."/>
            <person name="Aftuck L."/>
            <person name="Alexander A."/>
            <person name="An P."/>
            <person name="Anderson E."/>
            <person name="Anderson S."/>
            <person name="Arachi H."/>
            <person name="Azer M."/>
            <person name="Bachantsang P."/>
            <person name="Barry A."/>
            <person name="Bayul T."/>
            <person name="Berlin A."/>
            <person name="Bessette D."/>
            <person name="Bloom T."/>
            <person name="Blye J."/>
            <person name="Boguslavskiy L."/>
            <person name="Bonnet C."/>
            <person name="Boukhgalter B."/>
            <person name="Bourzgui I."/>
            <person name="Brown A."/>
            <person name="Cahill P."/>
            <person name="Channer S."/>
            <person name="Cheshatsang Y."/>
            <person name="Chuda L."/>
            <person name="Citroen M."/>
            <person name="Collymore A."/>
            <person name="Cooke P."/>
            <person name="Costello M."/>
            <person name="D'Aco K."/>
            <person name="Daza R."/>
            <person name="De Haan G."/>
            <person name="DeGray S."/>
            <person name="DeMaso C."/>
            <person name="Dhargay N."/>
            <person name="Dooley K."/>
            <person name="Dooley E."/>
            <person name="Doricent M."/>
            <person name="Dorje P."/>
            <person name="Dorjee K."/>
            <person name="Dupes A."/>
            <person name="Elong R."/>
            <person name="Falk J."/>
            <person name="Farina A."/>
            <person name="Faro S."/>
            <person name="Ferguson D."/>
            <person name="Fisher S."/>
            <person name="Foley C.D."/>
            <person name="Franke A."/>
            <person name="Friedrich D."/>
            <person name="Gadbois L."/>
            <person name="Gearin G."/>
            <person name="Gearin C.R."/>
            <person name="Giannoukos G."/>
            <person name="Goode T."/>
            <person name="Graham J."/>
            <person name="Grandbois E."/>
            <person name="Grewal S."/>
            <person name="Gyaltsen K."/>
            <person name="Hafez N."/>
            <person name="Hagos B."/>
            <person name="Hall J."/>
            <person name="Henson C."/>
            <person name="Hollinger A."/>
            <person name="Honan T."/>
            <person name="Huard M.D."/>
            <person name="Hughes L."/>
            <person name="Hurhula B."/>
            <person name="Husby M.E."/>
            <person name="Kamat A."/>
            <person name="Kanga B."/>
            <person name="Kashin S."/>
            <person name="Khazanovich D."/>
            <person name="Kisner P."/>
            <person name="Lance K."/>
            <person name="Lara M."/>
            <person name="Lee W."/>
            <person name="Lennon N."/>
            <person name="Letendre F."/>
            <person name="LeVine R."/>
            <person name="Lipovsky A."/>
            <person name="Liu X."/>
            <person name="Liu J."/>
            <person name="Liu S."/>
            <person name="Lokyitsang T."/>
            <person name="Lokyitsang Y."/>
            <person name="Lubonja R."/>
            <person name="Lui A."/>
            <person name="MacDonald P."/>
            <person name="Magnisalis V."/>
            <person name="Maru K."/>
            <person name="Matthews C."/>
            <person name="McCusker W."/>
            <person name="McDonough S."/>
            <person name="Mehta T."/>
            <person name="Meldrim J."/>
            <person name="Meneus L."/>
            <person name="Mihai O."/>
            <person name="Mihalev A."/>
            <person name="Mihova T."/>
            <person name="Mittelman R."/>
            <person name="Mlenga V."/>
            <person name="Montmayeur A."/>
            <person name="Mulrain L."/>
            <person name="Navidi A."/>
            <person name="Naylor J."/>
            <person name="Negash T."/>
            <person name="Nguyen T."/>
            <person name="Nguyen N."/>
            <person name="Nicol R."/>
            <person name="Norbu C."/>
            <person name="Norbu N."/>
            <person name="Novod N."/>
            <person name="O'Neill B."/>
            <person name="Osman S."/>
            <person name="Markiewicz E."/>
            <person name="Oyono O.L."/>
            <person name="Patti C."/>
            <person name="Phunkhang P."/>
            <person name="Pierre F."/>
            <person name="Priest M."/>
            <person name="Raghuraman S."/>
            <person name="Rege F."/>
            <person name="Reyes R."/>
            <person name="Rise C."/>
            <person name="Rogov P."/>
            <person name="Ross K."/>
            <person name="Ryan E."/>
            <person name="Settipalli S."/>
            <person name="Shea T."/>
            <person name="Sherpa N."/>
            <person name="Shi L."/>
            <person name="Shih D."/>
            <person name="Sparrow T."/>
            <person name="Spaulding J."/>
            <person name="Stalker J."/>
            <person name="Stange-Thomann N."/>
            <person name="Stavropoulos S."/>
            <person name="Stone C."/>
            <person name="Strader C."/>
            <person name="Tesfaye S."/>
            <person name="Thomson T."/>
            <person name="Thoulutsang Y."/>
            <person name="Thoulutsang D."/>
            <person name="Topham K."/>
            <person name="Topping I."/>
            <person name="Tsamla T."/>
            <person name="Vassiliev H."/>
            <person name="Vo A."/>
            <person name="Wangchuk T."/>
            <person name="Wangdi T."/>
            <person name="Weiand M."/>
            <person name="Wilkinson J."/>
            <person name="Wilson A."/>
            <person name="Yadav S."/>
            <person name="Young G."/>
            <person name="Yu Q."/>
            <person name="Zembek L."/>
            <person name="Zhong D."/>
            <person name="Zimmer A."/>
            <person name="Zwirko Z."/>
            <person name="Jaffe D.B."/>
            <person name="Alvarez P."/>
            <person name="Brockman W."/>
            <person name="Butler J."/>
            <person name="Chin C."/>
            <person name="Gnerre S."/>
            <person name="Grabherr M."/>
            <person name="Kleber M."/>
            <person name="Mauceli E."/>
            <person name="MacCallum I."/>
        </authorList>
    </citation>
    <scope>NUCLEOTIDE SEQUENCE [LARGE SCALE GENOMIC DNA]</scope>
    <source>
        <strain evidence="4">Tai18E2 / Tucson 14021-0261.01</strain>
    </source>
</reference>
<sequence length="172" mass="19867">MIVKLTGSTSFLVTLLFSLCENVAAYDLHHKILAPFVKIGGGYYFIERNLQKNWFDAYESCRRLQAELITLETEDELRLVSKYLTQNNIFDRYWTSGTDLSEQGKHVWFSNGQPLSSQLWYSGEPNNKDKKEHCDELGNRIKDKPGMNDLDCNSKIGYICEIHSEEHCSHGH</sequence>
<feature type="chain" id="PRO_5006402754" description="C-type lectin domain-containing protein" evidence="1">
    <location>
        <begin position="26"/>
        <end position="172"/>
    </location>
</feature>
<accession>A0A0R1DQE8</accession>
<dbReference type="InterPro" id="IPR001304">
    <property type="entry name" value="C-type_lectin-like"/>
</dbReference>
<dbReference type="AlphaFoldDB" id="A0A0R1DQE8"/>
<dbReference type="SMART" id="SM00034">
    <property type="entry name" value="CLECT"/>
    <property type="match status" value="1"/>
</dbReference>
<dbReference type="InterPro" id="IPR050111">
    <property type="entry name" value="C-type_lectin/snaclec_domain"/>
</dbReference>
<dbReference type="SUPFAM" id="SSF56436">
    <property type="entry name" value="C-type lectin-like"/>
    <property type="match status" value="1"/>
</dbReference>
<evidence type="ECO:0000256" key="1">
    <source>
        <dbReference type="SAM" id="SignalP"/>
    </source>
</evidence>
<dbReference type="PANTHER" id="PTHR22803">
    <property type="entry name" value="MANNOSE, PHOSPHOLIPASE, LECTIN RECEPTOR RELATED"/>
    <property type="match status" value="1"/>
</dbReference>
<keyword evidence="4" id="KW-1185">Reference proteome</keyword>
<evidence type="ECO:0000259" key="2">
    <source>
        <dbReference type="PROSITE" id="PS50041"/>
    </source>
</evidence>